<dbReference type="InterPro" id="IPR000792">
    <property type="entry name" value="Tscrpt_reg_LuxR_C"/>
</dbReference>
<name>A0A0G0LRE3_9BACT</name>
<evidence type="ECO:0000259" key="1">
    <source>
        <dbReference type="PROSITE" id="PS00622"/>
    </source>
</evidence>
<dbReference type="EMBL" id="LBVS01000009">
    <property type="protein sequence ID" value="KKQ90570.1"/>
    <property type="molecule type" value="Genomic_DNA"/>
</dbReference>
<dbReference type="Proteomes" id="UP000033862">
    <property type="component" value="Unassembled WGS sequence"/>
</dbReference>
<dbReference type="InterPro" id="IPR016032">
    <property type="entry name" value="Sig_transdc_resp-reg_C-effctor"/>
</dbReference>
<dbReference type="Gene3D" id="1.10.10.10">
    <property type="entry name" value="Winged helix-like DNA-binding domain superfamily/Winged helix DNA-binding domain"/>
    <property type="match status" value="1"/>
</dbReference>
<organism evidence="2 3">
    <name type="scientific">Berkelbacteria bacterium GW2011_GWA1_39_10</name>
    <dbReference type="NCBI Taxonomy" id="1618332"/>
    <lineage>
        <taxon>Bacteria</taxon>
        <taxon>Candidatus Berkelbacteria</taxon>
    </lineage>
</organism>
<proteinExistence type="predicted"/>
<dbReference type="InterPro" id="IPR036388">
    <property type="entry name" value="WH-like_DNA-bd_sf"/>
</dbReference>
<accession>A0A0G0LRE3</accession>
<gene>
    <name evidence="2" type="ORF">UT15_C0009G0001</name>
</gene>
<reference evidence="2 3" key="1">
    <citation type="journal article" date="2015" name="Nature">
        <title>rRNA introns, odd ribosomes, and small enigmatic genomes across a large radiation of phyla.</title>
        <authorList>
            <person name="Brown C.T."/>
            <person name="Hug L.A."/>
            <person name="Thomas B.C."/>
            <person name="Sharon I."/>
            <person name="Castelle C.J."/>
            <person name="Singh A."/>
            <person name="Wilkins M.J."/>
            <person name="Williams K.H."/>
            <person name="Banfield J.F."/>
        </authorList>
    </citation>
    <scope>NUCLEOTIDE SEQUENCE [LARGE SCALE GENOMIC DNA]</scope>
</reference>
<evidence type="ECO:0000313" key="2">
    <source>
        <dbReference type="EMBL" id="KKQ90570.1"/>
    </source>
</evidence>
<protein>
    <recommendedName>
        <fullName evidence="1">HTH luxR-type domain-containing protein</fullName>
    </recommendedName>
</protein>
<evidence type="ECO:0000313" key="3">
    <source>
        <dbReference type="Proteomes" id="UP000033862"/>
    </source>
</evidence>
<dbReference type="PROSITE" id="PS00622">
    <property type="entry name" value="HTH_LUXR_1"/>
    <property type="match status" value="1"/>
</dbReference>
<dbReference type="SUPFAM" id="SSF46894">
    <property type="entry name" value="C-terminal effector domain of the bipartite response regulators"/>
    <property type="match status" value="1"/>
</dbReference>
<dbReference type="AlphaFoldDB" id="A0A0G0LRE3"/>
<feature type="domain" description="HTH luxR-type" evidence="1">
    <location>
        <begin position="28"/>
        <end position="55"/>
    </location>
</feature>
<dbReference type="GO" id="GO:0006355">
    <property type="term" value="P:regulation of DNA-templated transcription"/>
    <property type="evidence" value="ECO:0007669"/>
    <property type="project" value="InterPro"/>
</dbReference>
<dbReference type="STRING" id="1618332.UT15_C0009G0001"/>
<dbReference type="GO" id="GO:0003677">
    <property type="term" value="F:DNA binding"/>
    <property type="evidence" value="ECO:0007669"/>
    <property type="project" value="InterPro"/>
</dbReference>
<comment type="caution">
    <text evidence="2">The sequence shown here is derived from an EMBL/GenBank/DDBJ whole genome shotgun (WGS) entry which is preliminary data.</text>
</comment>
<sequence>MSTAVLDRTVIIPAFDRDAEIRKMRLLGNSSRSIADEVGCSHETVRTVINRITKKEGHP</sequence>